<dbReference type="RefSeq" id="WP_136379760.1">
    <property type="nucleotide sequence ID" value="NZ_SLUB01000018.1"/>
</dbReference>
<organism evidence="2 3">
    <name type="scientific">Bacillus timonensis</name>
    <dbReference type="NCBI Taxonomy" id="1033734"/>
    <lineage>
        <taxon>Bacteria</taxon>
        <taxon>Bacillati</taxon>
        <taxon>Bacillota</taxon>
        <taxon>Bacilli</taxon>
        <taxon>Bacillales</taxon>
        <taxon>Bacillaceae</taxon>
        <taxon>Bacillus</taxon>
    </lineage>
</organism>
<accession>A0A4S3PRN9</accession>
<evidence type="ECO:0000313" key="3">
    <source>
        <dbReference type="Proteomes" id="UP000306477"/>
    </source>
</evidence>
<protein>
    <recommendedName>
        <fullName evidence="1">Protein kinase domain-containing protein</fullName>
    </recommendedName>
</protein>
<name>A0A4S3PRN9_9BACI</name>
<evidence type="ECO:0000259" key="1">
    <source>
        <dbReference type="PROSITE" id="PS50011"/>
    </source>
</evidence>
<comment type="caution">
    <text evidence="2">The sequence shown here is derived from an EMBL/GenBank/DDBJ whole genome shotgun (WGS) entry which is preliminary data.</text>
</comment>
<keyword evidence="3" id="KW-1185">Reference proteome</keyword>
<dbReference type="AlphaFoldDB" id="A0A4S3PRN9"/>
<dbReference type="GO" id="GO:0004674">
    <property type="term" value="F:protein serine/threonine kinase activity"/>
    <property type="evidence" value="ECO:0007669"/>
    <property type="project" value="TreeGrafter"/>
</dbReference>
<dbReference type="InterPro" id="IPR000719">
    <property type="entry name" value="Prot_kinase_dom"/>
</dbReference>
<dbReference type="GO" id="GO:0005524">
    <property type="term" value="F:ATP binding"/>
    <property type="evidence" value="ECO:0007669"/>
    <property type="project" value="InterPro"/>
</dbReference>
<dbReference type="EMBL" id="SLUB01000018">
    <property type="protein sequence ID" value="THE12319.1"/>
    <property type="molecule type" value="Genomic_DNA"/>
</dbReference>
<dbReference type="Pfam" id="PF00069">
    <property type="entry name" value="Pkinase"/>
    <property type="match status" value="1"/>
</dbReference>
<proteinExistence type="predicted"/>
<gene>
    <name evidence="2" type="ORF">E1I69_11495</name>
</gene>
<dbReference type="PANTHER" id="PTHR44329">
    <property type="entry name" value="SERINE/THREONINE-PROTEIN KINASE TNNI3K-RELATED"/>
    <property type="match status" value="1"/>
</dbReference>
<dbReference type="InterPro" id="IPR051681">
    <property type="entry name" value="Ser/Thr_Kinases-Pseudokinases"/>
</dbReference>
<dbReference type="SUPFAM" id="SSF56112">
    <property type="entry name" value="Protein kinase-like (PK-like)"/>
    <property type="match status" value="1"/>
</dbReference>
<feature type="domain" description="Protein kinase" evidence="1">
    <location>
        <begin position="221"/>
        <end position="517"/>
    </location>
</feature>
<dbReference type="InterPro" id="IPR011009">
    <property type="entry name" value="Kinase-like_dom_sf"/>
</dbReference>
<dbReference type="Proteomes" id="UP000306477">
    <property type="component" value="Unassembled WGS sequence"/>
</dbReference>
<sequence>MTKTTVNSIDLLKITNQYRIFIDTCVWMYPPSKDFLTKVLPEALFVRKATTKIPYRVIEEVTRKAKDPDKDTRKRAKFAARMINLYIRAGLAQVLGDKDDPDINDKTVLYVFQKYSDRYLFCLFTNDTGLANDVYQLRNQRAVDNKEFLIYGIGKDGSPYQWDFANEMRKDPVFFHYKNKPNFKREASVDRSLIEKHPLTVSSNSRIKSGDKVQTVKHGELTIGELLGTGQDGTVFRVKKGLVCKVFHKHKLTVNMYQKIVKMLAMPVHLQDVNWPLDLIFTKDNLFLGYVMKEAKGISLQKLLKTKAHLTKNFPDWDRKHLVELALSYLRTVGHLHEHGIVMGSVDLDHILVKNEKNISLINTDGYQMNQFRSDRSLINYTPPEFLTQKDEVLKGKSHDYYSIAVVLFAILFPGRLPYTFQGSNVKAEHILSKRFDFPFQPTYIPNYEKSPWALIWGSLPFHLQQLFYETFVQDQRISIEFWETAFRLYRDSLKNEERPTALFIKDTDDLKEETVFAKCMACKSYLRIPEREYTRITAHNPNPLCERCHQLYKIKVPLETRQSKQKETKHFWTEKTTFLEAMSTFRSEMRSEK</sequence>
<dbReference type="OrthoDB" id="583109at2"/>
<evidence type="ECO:0000313" key="2">
    <source>
        <dbReference type="EMBL" id="THE12319.1"/>
    </source>
</evidence>
<dbReference type="Gene3D" id="3.40.50.1010">
    <property type="entry name" value="5'-nuclease"/>
    <property type="match status" value="1"/>
</dbReference>
<dbReference type="Gene3D" id="1.10.510.10">
    <property type="entry name" value="Transferase(Phosphotransferase) domain 1"/>
    <property type="match status" value="1"/>
</dbReference>
<dbReference type="PROSITE" id="PS50011">
    <property type="entry name" value="PROTEIN_KINASE_DOM"/>
    <property type="match status" value="1"/>
</dbReference>
<reference evidence="2 3" key="1">
    <citation type="journal article" date="2019" name="Indoor Air">
        <title>Impacts of indoor surface finishes on bacterial viability.</title>
        <authorList>
            <person name="Hu J."/>
            <person name="Maamar S.B."/>
            <person name="Glawe A.J."/>
            <person name="Gottel N."/>
            <person name="Gilbert J.A."/>
            <person name="Hartmann E.M."/>
        </authorList>
    </citation>
    <scope>NUCLEOTIDE SEQUENCE [LARGE SCALE GENOMIC DNA]</scope>
    <source>
        <strain evidence="2 3">AF060A6</strain>
    </source>
</reference>